<dbReference type="PANTHER" id="PTHR30193">
    <property type="entry name" value="ABC TRANSPORTER PERMEASE PROTEIN"/>
    <property type="match status" value="1"/>
</dbReference>
<reference evidence="9" key="1">
    <citation type="journal article" date="2014" name="Front. Microbiol.">
        <title>High frequency of phylogenetically diverse reductive dehalogenase-homologous genes in deep subseafloor sedimentary metagenomes.</title>
        <authorList>
            <person name="Kawai M."/>
            <person name="Futagami T."/>
            <person name="Toyoda A."/>
            <person name="Takaki Y."/>
            <person name="Nishi S."/>
            <person name="Hori S."/>
            <person name="Arai W."/>
            <person name="Tsubouchi T."/>
            <person name="Morono Y."/>
            <person name="Uchiyama I."/>
            <person name="Ito T."/>
            <person name="Fujiyama A."/>
            <person name="Inagaki F."/>
            <person name="Takami H."/>
        </authorList>
    </citation>
    <scope>NUCLEOTIDE SEQUENCE</scope>
    <source>
        <strain evidence="9">Expedition CK06-06</strain>
    </source>
</reference>
<evidence type="ECO:0000259" key="8">
    <source>
        <dbReference type="PROSITE" id="PS50928"/>
    </source>
</evidence>
<comment type="caution">
    <text evidence="9">The sequence shown here is derived from an EMBL/GenBank/DDBJ whole genome shotgun (WGS) entry which is preliminary data.</text>
</comment>
<keyword evidence="6 7" id="KW-0472">Membrane</keyword>
<dbReference type="InterPro" id="IPR035906">
    <property type="entry name" value="MetI-like_sf"/>
</dbReference>
<dbReference type="GO" id="GO:0055085">
    <property type="term" value="P:transmembrane transport"/>
    <property type="evidence" value="ECO:0007669"/>
    <property type="project" value="InterPro"/>
</dbReference>
<sequence>MWSFEGTRYGVFNSILEGFGVSPIHWFIESPMLIVICANAFLGISLAMLIFTSAIASIPKDYTWAAEIDGASFWQTSRFIIIPLLKWPIMTMTAWHLMSFINSYVYIFLITGGGPYHATEVWALYGYNSAFRNYQYGYGSSIMVILVIINLILLVVLLKAFGMRRMIERSRIEV</sequence>
<protein>
    <recommendedName>
        <fullName evidence="8">ABC transmembrane type-1 domain-containing protein</fullName>
    </recommendedName>
</protein>
<dbReference type="InterPro" id="IPR000515">
    <property type="entry name" value="MetI-like"/>
</dbReference>
<comment type="subcellular location">
    <subcellularLocation>
        <location evidence="1">Cell membrane</location>
        <topology evidence="1">Multi-pass membrane protein</topology>
    </subcellularLocation>
</comment>
<accession>X1AM67</accession>
<gene>
    <name evidence="9" type="ORF">S01H4_06061</name>
</gene>
<dbReference type="Gene3D" id="1.10.3720.10">
    <property type="entry name" value="MetI-like"/>
    <property type="match status" value="1"/>
</dbReference>
<evidence type="ECO:0000256" key="7">
    <source>
        <dbReference type="SAM" id="Phobius"/>
    </source>
</evidence>
<evidence type="ECO:0000256" key="5">
    <source>
        <dbReference type="ARBA" id="ARBA00022989"/>
    </source>
</evidence>
<dbReference type="GO" id="GO:0005886">
    <property type="term" value="C:plasma membrane"/>
    <property type="evidence" value="ECO:0007669"/>
    <property type="project" value="UniProtKB-SubCell"/>
</dbReference>
<evidence type="ECO:0000256" key="6">
    <source>
        <dbReference type="ARBA" id="ARBA00023136"/>
    </source>
</evidence>
<evidence type="ECO:0000256" key="1">
    <source>
        <dbReference type="ARBA" id="ARBA00004651"/>
    </source>
</evidence>
<organism evidence="9">
    <name type="scientific">marine sediment metagenome</name>
    <dbReference type="NCBI Taxonomy" id="412755"/>
    <lineage>
        <taxon>unclassified sequences</taxon>
        <taxon>metagenomes</taxon>
        <taxon>ecological metagenomes</taxon>
    </lineage>
</organism>
<evidence type="ECO:0000256" key="2">
    <source>
        <dbReference type="ARBA" id="ARBA00022448"/>
    </source>
</evidence>
<proteinExistence type="predicted"/>
<keyword evidence="4 7" id="KW-0812">Transmembrane</keyword>
<feature type="domain" description="ABC transmembrane type-1" evidence="8">
    <location>
        <begin position="1"/>
        <end position="157"/>
    </location>
</feature>
<dbReference type="Pfam" id="PF00528">
    <property type="entry name" value="BPD_transp_1"/>
    <property type="match status" value="1"/>
</dbReference>
<evidence type="ECO:0000256" key="3">
    <source>
        <dbReference type="ARBA" id="ARBA00022475"/>
    </source>
</evidence>
<dbReference type="EMBL" id="BART01001824">
    <property type="protein sequence ID" value="GAG73458.1"/>
    <property type="molecule type" value="Genomic_DNA"/>
</dbReference>
<dbReference type="PROSITE" id="PS50928">
    <property type="entry name" value="ABC_TM1"/>
    <property type="match status" value="1"/>
</dbReference>
<dbReference type="InterPro" id="IPR051393">
    <property type="entry name" value="ABC_transporter_permease"/>
</dbReference>
<dbReference type="PANTHER" id="PTHR30193:SF37">
    <property type="entry name" value="INNER MEMBRANE ABC TRANSPORTER PERMEASE PROTEIN YCJO"/>
    <property type="match status" value="1"/>
</dbReference>
<feature type="transmembrane region" description="Helical" evidence="7">
    <location>
        <begin position="32"/>
        <end position="51"/>
    </location>
</feature>
<evidence type="ECO:0000313" key="9">
    <source>
        <dbReference type="EMBL" id="GAG73458.1"/>
    </source>
</evidence>
<keyword evidence="2" id="KW-0813">Transport</keyword>
<keyword evidence="5 7" id="KW-1133">Transmembrane helix</keyword>
<feature type="transmembrane region" description="Helical" evidence="7">
    <location>
        <begin position="94"/>
        <end position="116"/>
    </location>
</feature>
<evidence type="ECO:0000256" key="4">
    <source>
        <dbReference type="ARBA" id="ARBA00022692"/>
    </source>
</evidence>
<name>X1AM67_9ZZZZ</name>
<dbReference type="CDD" id="cd06261">
    <property type="entry name" value="TM_PBP2"/>
    <property type="match status" value="1"/>
</dbReference>
<feature type="transmembrane region" description="Helical" evidence="7">
    <location>
        <begin position="136"/>
        <end position="161"/>
    </location>
</feature>
<keyword evidence="3" id="KW-1003">Cell membrane</keyword>
<dbReference type="SUPFAM" id="SSF161098">
    <property type="entry name" value="MetI-like"/>
    <property type="match status" value="1"/>
</dbReference>
<dbReference type="AlphaFoldDB" id="X1AM67"/>